<keyword evidence="2" id="KW-1185">Reference proteome</keyword>
<sequence>MSKTAFTPAMKTGIILDLHDFDEEGFILKTKKVIIGLTFRRRSLLAVVSLSEKCKNRDIYRNLLKGITFPVNFSKPVLTKSSTSHKYGIFGRISNSKELKTPNSEIGEKTLAEKTRLNLAASGHIFPPVISMRAILFGLWGSKSKM</sequence>
<organism evidence="1 2">
    <name type="scientific">Vespula pensylvanica</name>
    <name type="common">Western yellow jacket</name>
    <name type="synonym">Wasp</name>
    <dbReference type="NCBI Taxonomy" id="30213"/>
    <lineage>
        <taxon>Eukaryota</taxon>
        <taxon>Metazoa</taxon>
        <taxon>Ecdysozoa</taxon>
        <taxon>Arthropoda</taxon>
        <taxon>Hexapoda</taxon>
        <taxon>Insecta</taxon>
        <taxon>Pterygota</taxon>
        <taxon>Neoptera</taxon>
        <taxon>Endopterygota</taxon>
        <taxon>Hymenoptera</taxon>
        <taxon>Apocrita</taxon>
        <taxon>Aculeata</taxon>
        <taxon>Vespoidea</taxon>
        <taxon>Vespidae</taxon>
        <taxon>Vespinae</taxon>
        <taxon>Vespula</taxon>
    </lineage>
</organism>
<comment type="caution">
    <text evidence="1">The sequence shown here is derived from an EMBL/GenBank/DDBJ whole genome shotgun (WGS) entry which is preliminary data.</text>
</comment>
<reference evidence="1" key="1">
    <citation type="journal article" date="2020" name="G3 (Bethesda)">
        <title>High-Quality Assemblies for Three Invasive Social Wasps from the &lt;i&gt;Vespula&lt;/i&gt; Genus.</title>
        <authorList>
            <person name="Harrop T.W.R."/>
            <person name="Guhlin J."/>
            <person name="McLaughlin G.M."/>
            <person name="Permina E."/>
            <person name="Stockwell P."/>
            <person name="Gilligan J."/>
            <person name="Le Lec M.F."/>
            <person name="Gruber M.A.M."/>
            <person name="Quinn O."/>
            <person name="Lovegrove M."/>
            <person name="Duncan E.J."/>
            <person name="Remnant E.J."/>
            <person name="Van Eeckhoven J."/>
            <person name="Graham B."/>
            <person name="Knapp R.A."/>
            <person name="Langford K.W."/>
            <person name="Kronenberg Z."/>
            <person name="Press M.O."/>
            <person name="Eacker S.M."/>
            <person name="Wilson-Rankin E.E."/>
            <person name="Purcell J."/>
            <person name="Lester P.J."/>
            <person name="Dearden P.K."/>
        </authorList>
    </citation>
    <scope>NUCLEOTIDE SEQUENCE</scope>
    <source>
        <strain evidence="1">Volc-1</strain>
    </source>
</reference>
<dbReference type="EMBL" id="JACSDY010000024">
    <property type="protein sequence ID" value="KAF7389771.1"/>
    <property type="molecule type" value="Genomic_DNA"/>
</dbReference>
<evidence type="ECO:0000313" key="1">
    <source>
        <dbReference type="EMBL" id="KAF7389771.1"/>
    </source>
</evidence>
<evidence type="ECO:0000313" key="2">
    <source>
        <dbReference type="Proteomes" id="UP000600918"/>
    </source>
</evidence>
<gene>
    <name evidence="1" type="ORF">H0235_018255</name>
</gene>
<protein>
    <submittedName>
        <fullName evidence="1">Uncharacterized protein</fullName>
    </submittedName>
</protein>
<dbReference type="Proteomes" id="UP000600918">
    <property type="component" value="Unassembled WGS sequence"/>
</dbReference>
<name>A0A834JLM6_VESPE</name>
<dbReference type="AlphaFoldDB" id="A0A834JLM6"/>
<accession>A0A834JLM6</accession>
<proteinExistence type="predicted"/>